<accession>A0ABM7VMJ0</accession>
<dbReference type="Proteomes" id="UP001354989">
    <property type="component" value="Plasmid pPP4"/>
</dbReference>
<evidence type="ECO:0000313" key="2">
    <source>
        <dbReference type="EMBL" id="BDD02226.1"/>
    </source>
</evidence>
<name>A0ABM7VMJ0_9BACT</name>
<keyword evidence="2" id="KW-0614">Plasmid</keyword>
<dbReference type="Proteomes" id="UP001354989">
    <property type="component" value="Plasmid pPP7"/>
</dbReference>
<geneLocation type="plasmid" evidence="1 3">
    <name>pPP4</name>
</geneLocation>
<evidence type="ECO:0000313" key="3">
    <source>
        <dbReference type="Proteomes" id="UP001354989"/>
    </source>
</evidence>
<geneLocation type="plasmid" evidence="2 3">
    <name>pPP7</name>
</geneLocation>
<gene>
    <name evidence="1" type="ORF">PEPS_42170</name>
    <name evidence="2" type="ORF">PEPS_45060</name>
</gene>
<sequence>MQIKELKISAKEKRTAVQKYYVGLASKKKILEDYQICERTLKRWCWWYQQLIQTKYKTRPKMKKSDLPNDPNALKALVMQLQREKEDAQLKAEAMEILVDIGEQRYGMNLKKKLVRNGRKVKT</sequence>
<evidence type="ECO:0000313" key="1">
    <source>
        <dbReference type="EMBL" id="BDD01937.1"/>
    </source>
</evidence>
<dbReference type="RefSeq" id="WP_338399133.1">
    <property type="nucleotide sequence ID" value="NZ_AP025296.1"/>
</dbReference>
<reference evidence="2 3" key="1">
    <citation type="submission" date="2021-12" db="EMBL/GenBank/DDBJ databases">
        <title>Genome sequencing of bacteria with rrn-lacking chromosome and rrn-plasmid.</title>
        <authorList>
            <person name="Anda M."/>
            <person name="Iwasaki W."/>
        </authorList>
    </citation>
    <scope>NUCLEOTIDE SEQUENCE [LARGE SCALE GENOMIC DNA]</scope>
    <source>
        <strain evidence="2 3">NBRC 101262</strain>
        <plasmid evidence="1 3">pPP4</plasmid>
        <plasmid evidence="2 3">pPP7</plasmid>
    </source>
</reference>
<keyword evidence="3" id="KW-1185">Reference proteome</keyword>
<dbReference type="EMBL" id="AP025299">
    <property type="protein sequence ID" value="BDD02226.1"/>
    <property type="molecule type" value="Genomic_DNA"/>
</dbReference>
<evidence type="ECO:0008006" key="4">
    <source>
        <dbReference type="Google" id="ProtNLM"/>
    </source>
</evidence>
<proteinExistence type="predicted"/>
<protein>
    <recommendedName>
        <fullName evidence="4">Transposase</fullName>
    </recommendedName>
</protein>
<organism evidence="2 3">
    <name type="scientific">Persicobacter psychrovividus</name>
    <dbReference type="NCBI Taxonomy" id="387638"/>
    <lineage>
        <taxon>Bacteria</taxon>
        <taxon>Pseudomonadati</taxon>
        <taxon>Bacteroidota</taxon>
        <taxon>Cytophagia</taxon>
        <taxon>Cytophagales</taxon>
        <taxon>Persicobacteraceae</taxon>
        <taxon>Persicobacter</taxon>
    </lineage>
</organism>
<dbReference type="EMBL" id="AP025296">
    <property type="protein sequence ID" value="BDD01937.1"/>
    <property type="molecule type" value="Genomic_DNA"/>
</dbReference>